<sequence>MIEIKNKIGVPKYKQIIRNIEDAINNGQLKKGDKLPSINEIKKLNKLSRDTVLTAFNELKNRGIIKPVVGKGYYVSSENIDVQQKIFLLFDELNSFKEDLYNSFLENLTPNIQVDIFFHHFNETIFKKLIQDNAGDYHAYVIMPANFKNTSSTIDVLPKEKVYILDQIHEDLEDYSSIYQNFEKTIYTNLQTISKSIKKYQKLNFIALNHNQPKTLIKGFIKFCEEKNIPFEIVEKTSEQLLIKGELFIIPDDKSLLRIIKKMKKQNFVLGQDIGVLSFNDTILHEIVEGGITTITTDFNKMGKRLAQMILNKEQIKIENPNKLIIRNSI</sequence>
<dbReference type="OrthoDB" id="742238at2"/>
<keyword evidence="3" id="KW-0804">Transcription</keyword>
<keyword evidence="1" id="KW-0805">Transcription regulation</keyword>
<dbReference type="Pfam" id="PF00392">
    <property type="entry name" value="GntR"/>
    <property type="match status" value="1"/>
</dbReference>
<organism evidence="5 6">
    <name type="scientific">Polaribacter butkevichii</name>
    <dbReference type="NCBI Taxonomy" id="218490"/>
    <lineage>
        <taxon>Bacteria</taxon>
        <taxon>Pseudomonadati</taxon>
        <taxon>Bacteroidota</taxon>
        <taxon>Flavobacteriia</taxon>
        <taxon>Flavobacteriales</taxon>
        <taxon>Flavobacteriaceae</taxon>
    </lineage>
</organism>
<dbReference type="InterPro" id="IPR036388">
    <property type="entry name" value="WH-like_DNA-bd_sf"/>
</dbReference>
<evidence type="ECO:0000313" key="6">
    <source>
        <dbReference type="Proteomes" id="UP000247345"/>
    </source>
</evidence>
<dbReference type="PANTHER" id="PTHR38445">
    <property type="entry name" value="HTH-TYPE TRANSCRIPTIONAL REPRESSOR YTRA"/>
    <property type="match status" value="1"/>
</dbReference>
<dbReference type="PROSITE" id="PS50949">
    <property type="entry name" value="HTH_GNTR"/>
    <property type="match status" value="1"/>
</dbReference>
<dbReference type="CDD" id="cd07377">
    <property type="entry name" value="WHTH_GntR"/>
    <property type="match status" value="1"/>
</dbReference>
<accession>A0A2P6C8M4</accession>
<dbReference type="GO" id="GO:0003677">
    <property type="term" value="F:DNA binding"/>
    <property type="evidence" value="ECO:0007669"/>
    <property type="project" value="UniProtKB-KW"/>
</dbReference>
<name>A0A2P6C8M4_9FLAO</name>
<reference evidence="5 6" key="1">
    <citation type="submission" date="2016-12" db="EMBL/GenBank/DDBJ databases">
        <title>Trade-off between light-utilization and light-protection in marine flavobacteria.</title>
        <authorList>
            <person name="Kumagai Y."/>
            <person name="Yoshizawa S."/>
            <person name="Kogure K."/>
            <person name="Iwasaki W."/>
        </authorList>
    </citation>
    <scope>NUCLEOTIDE SEQUENCE [LARGE SCALE GENOMIC DNA]</scope>
    <source>
        <strain evidence="5 6">KCTC 12100</strain>
    </source>
</reference>
<dbReference type="Gene3D" id="3.40.50.2300">
    <property type="match status" value="2"/>
</dbReference>
<keyword evidence="6" id="KW-1185">Reference proteome</keyword>
<dbReference type="SUPFAM" id="SSF53822">
    <property type="entry name" value="Periplasmic binding protein-like I"/>
    <property type="match status" value="1"/>
</dbReference>
<keyword evidence="2" id="KW-0238">DNA-binding</keyword>
<dbReference type="PANTHER" id="PTHR38445:SF10">
    <property type="entry name" value="GNTR-FAMILY TRANSCRIPTIONAL REGULATOR"/>
    <property type="match status" value="1"/>
</dbReference>
<proteinExistence type="predicted"/>
<evidence type="ECO:0000256" key="3">
    <source>
        <dbReference type="ARBA" id="ARBA00023163"/>
    </source>
</evidence>
<evidence type="ECO:0000313" key="5">
    <source>
        <dbReference type="EMBL" id="PQJ69274.1"/>
    </source>
</evidence>
<dbReference type="RefSeq" id="WP_105050204.1">
    <property type="nucleotide sequence ID" value="NZ_CP150661.1"/>
</dbReference>
<dbReference type="GO" id="GO:0003700">
    <property type="term" value="F:DNA-binding transcription factor activity"/>
    <property type="evidence" value="ECO:0007669"/>
    <property type="project" value="InterPro"/>
</dbReference>
<dbReference type="Proteomes" id="UP000247345">
    <property type="component" value="Unassembled WGS sequence"/>
</dbReference>
<dbReference type="InterPro" id="IPR000524">
    <property type="entry name" value="Tscrpt_reg_HTH_GntR"/>
</dbReference>
<feature type="domain" description="HTH gntR-type" evidence="4">
    <location>
        <begin position="10"/>
        <end position="78"/>
    </location>
</feature>
<gene>
    <name evidence="5" type="ORF">BTO14_14730</name>
</gene>
<dbReference type="EMBL" id="MSCK01000002">
    <property type="protein sequence ID" value="PQJ69274.1"/>
    <property type="molecule type" value="Genomic_DNA"/>
</dbReference>
<dbReference type="Pfam" id="PF13377">
    <property type="entry name" value="Peripla_BP_3"/>
    <property type="match status" value="1"/>
</dbReference>
<dbReference type="SUPFAM" id="SSF46785">
    <property type="entry name" value="Winged helix' DNA-binding domain"/>
    <property type="match status" value="1"/>
</dbReference>
<protein>
    <submittedName>
        <fullName evidence="5">Transcriptional regulator</fullName>
    </submittedName>
</protein>
<evidence type="ECO:0000256" key="1">
    <source>
        <dbReference type="ARBA" id="ARBA00023015"/>
    </source>
</evidence>
<comment type="caution">
    <text evidence="5">The sequence shown here is derived from an EMBL/GenBank/DDBJ whole genome shotgun (WGS) entry which is preliminary data.</text>
</comment>
<dbReference type="SMART" id="SM00345">
    <property type="entry name" value="HTH_GNTR"/>
    <property type="match status" value="1"/>
</dbReference>
<dbReference type="InterPro" id="IPR036390">
    <property type="entry name" value="WH_DNA-bd_sf"/>
</dbReference>
<dbReference type="InterPro" id="IPR028082">
    <property type="entry name" value="Peripla_BP_I"/>
</dbReference>
<dbReference type="InterPro" id="IPR046335">
    <property type="entry name" value="LacI/GalR-like_sensor"/>
</dbReference>
<evidence type="ECO:0000259" key="4">
    <source>
        <dbReference type="PROSITE" id="PS50949"/>
    </source>
</evidence>
<dbReference type="AlphaFoldDB" id="A0A2P6C8M4"/>
<evidence type="ECO:0000256" key="2">
    <source>
        <dbReference type="ARBA" id="ARBA00023125"/>
    </source>
</evidence>
<dbReference type="Gene3D" id="1.10.10.10">
    <property type="entry name" value="Winged helix-like DNA-binding domain superfamily/Winged helix DNA-binding domain"/>
    <property type="match status" value="1"/>
</dbReference>